<feature type="transmembrane region" description="Helical" evidence="1">
    <location>
        <begin position="41"/>
        <end position="59"/>
    </location>
</feature>
<dbReference type="Gene3D" id="1.20.120.1220">
    <property type="match status" value="1"/>
</dbReference>
<keyword evidence="1" id="KW-0812">Transmembrane</keyword>
<organism evidence="3 4">
    <name type="scientific">Coprococcus eutactus</name>
    <dbReference type="NCBI Taxonomy" id="33043"/>
    <lineage>
        <taxon>Bacteria</taxon>
        <taxon>Bacillati</taxon>
        <taxon>Bacillota</taxon>
        <taxon>Clostridia</taxon>
        <taxon>Lachnospirales</taxon>
        <taxon>Lachnospiraceae</taxon>
        <taxon>Coprococcus</taxon>
    </lineage>
</organism>
<feature type="transmembrane region" description="Helical" evidence="1">
    <location>
        <begin position="151"/>
        <end position="167"/>
    </location>
</feature>
<evidence type="ECO:0000313" key="3">
    <source>
        <dbReference type="EMBL" id="RGS43785.1"/>
    </source>
</evidence>
<feature type="transmembrane region" description="Helical" evidence="1">
    <location>
        <begin position="12"/>
        <end position="29"/>
    </location>
</feature>
<evidence type="ECO:0000259" key="2">
    <source>
        <dbReference type="Pfam" id="PF01478"/>
    </source>
</evidence>
<protein>
    <recommendedName>
        <fullName evidence="2">Prepilin type IV endopeptidase peptidase domain-containing protein</fullName>
    </recommendedName>
</protein>
<feature type="transmembrane region" description="Helical" evidence="1">
    <location>
        <begin position="108"/>
        <end position="130"/>
    </location>
</feature>
<dbReference type="AlphaFoldDB" id="A0A3R6CVU2"/>
<keyword evidence="1" id="KW-1133">Transmembrane helix</keyword>
<proteinExistence type="predicted"/>
<comment type="caution">
    <text evidence="3">The sequence shown here is derived from an EMBL/GenBank/DDBJ whole genome shotgun (WGS) entry which is preliminary data.</text>
</comment>
<name>A0A3R6CVU2_9FIRM</name>
<gene>
    <name evidence="3" type="ORF">DWX94_03075</name>
</gene>
<dbReference type="InterPro" id="IPR000045">
    <property type="entry name" value="Prepilin_IV_endopep_pep"/>
</dbReference>
<dbReference type="GO" id="GO:0016020">
    <property type="term" value="C:membrane"/>
    <property type="evidence" value="ECO:0007669"/>
    <property type="project" value="InterPro"/>
</dbReference>
<accession>A0A3R6CVU2</accession>
<dbReference type="GO" id="GO:0004190">
    <property type="term" value="F:aspartic-type endopeptidase activity"/>
    <property type="evidence" value="ECO:0007669"/>
    <property type="project" value="InterPro"/>
</dbReference>
<dbReference type="Proteomes" id="UP000283295">
    <property type="component" value="Unassembled WGS sequence"/>
</dbReference>
<dbReference type="OrthoDB" id="5508079at2"/>
<feature type="domain" description="Prepilin type IV endopeptidase peptidase" evidence="2">
    <location>
        <begin position="20"/>
        <end position="121"/>
    </location>
</feature>
<evidence type="ECO:0000313" key="4">
    <source>
        <dbReference type="Proteomes" id="UP000283295"/>
    </source>
</evidence>
<dbReference type="EMBL" id="QRVK01000004">
    <property type="protein sequence ID" value="RGS43785.1"/>
    <property type="molecule type" value="Genomic_DNA"/>
</dbReference>
<reference evidence="3 4" key="1">
    <citation type="submission" date="2018-08" db="EMBL/GenBank/DDBJ databases">
        <title>A genome reference for cultivated species of the human gut microbiota.</title>
        <authorList>
            <person name="Zou Y."/>
            <person name="Xue W."/>
            <person name="Luo G."/>
        </authorList>
    </citation>
    <scope>NUCLEOTIDE SEQUENCE [LARGE SCALE GENOMIC DNA]</scope>
    <source>
        <strain evidence="3 4">AF22-21</strain>
    </source>
</reference>
<feature type="transmembrane region" description="Helical" evidence="1">
    <location>
        <begin position="71"/>
        <end position="88"/>
    </location>
</feature>
<dbReference type="Pfam" id="PF01478">
    <property type="entry name" value="Peptidase_A24"/>
    <property type="match status" value="1"/>
</dbReference>
<evidence type="ECO:0000256" key="1">
    <source>
        <dbReference type="SAM" id="Phobius"/>
    </source>
</evidence>
<sequence length="169" mass="18289">MCAYHLERGGQQLIIFLIPLIATVSMAVATDFRSWKIPNKLVAVGLIQGFVVSAVVRGLPEGLLSSAKGCVIPVVILYVLFLIKALGAGDIKLLAVVGSFVGLGIYRVMIYSFLAGGVISIIYLLKEFILSITNRKKLSDRTECSRVGKRRVHFSAAILGGILYYATTL</sequence>
<keyword evidence="1" id="KW-0472">Membrane</keyword>